<reference evidence="2" key="1">
    <citation type="submission" date="2021-12" db="EMBL/GenBank/DDBJ databases">
        <title>Discovery of the Pendulisporaceae a myxobacterial family with distinct sporulation behavior and unique specialized metabolism.</title>
        <authorList>
            <person name="Garcia R."/>
            <person name="Popoff A."/>
            <person name="Bader C.D."/>
            <person name="Loehr J."/>
            <person name="Walesch S."/>
            <person name="Walt C."/>
            <person name="Boldt J."/>
            <person name="Bunk B."/>
            <person name="Haeckl F.J.F.P.J."/>
            <person name="Gunesch A.P."/>
            <person name="Birkelbach J."/>
            <person name="Nuebel U."/>
            <person name="Pietschmann T."/>
            <person name="Bach T."/>
            <person name="Mueller R."/>
        </authorList>
    </citation>
    <scope>NUCLEOTIDE SEQUENCE</scope>
    <source>
        <strain evidence="2">MSr11367</strain>
    </source>
</reference>
<proteinExistence type="predicted"/>
<gene>
    <name evidence="2" type="ORF">LVJ94_49810</name>
</gene>
<evidence type="ECO:0000313" key="3">
    <source>
        <dbReference type="Proteomes" id="UP001374803"/>
    </source>
</evidence>
<feature type="chain" id="PRO_5046331705" evidence="1">
    <location>
        <begin position="20"/>
        <end position="243"/>
    </location>
</feature>
<keyword evidence="3" id="KW-1185">Reference proteome</keyword>
<dbReference type="RefSeq" id="WP_394834621.1">
    <property type="nucleotide sequence ID" value="NZ_CP089929.1"/>
</dbReference>
<sequence>MKSTFVATFLVLSAIGVGACSSSSTPSDAPPANDAKPVTITAHTPTLIEGTFVDSSTSLSFKSVEYETKKVEVTIRAGETNLVVHIDYAQGEGDFDANSGQLDQAQINAMPRLLEGLAAAIPDYGPVSLEGLARTVNFLSVAPSSTPLPAFKSVAENGWAYLSCGCRWQDAHGYHNWMGKGESCGSSASPHCPGRCGVGCGPDNLWFAWGSGTYTADCARHDYGVGSWGSAFDDYTFAPHNCL</sequence>
<accession>A0ABZ2L4T5</accession>
<evidence type="ECO:0000313" key="2">
    <source>
        <dbReference type="EMBL" id="WXB04978.1"/>
    </source>
</evidence>
<dbReference type="PROSITE" id="PS51257">
    <property type="entry name" value="PROKAR_LIPOPROTEIN"/>
    <property type="match status" value="1"/>
</dbReference>
<keyword evidence="1" id="KW-0732">Signal</keyword>
<name>A0ABZ2L4T5_9BACT</name>
<protein>
    <submittedName>
        <fullName evidence="2">Uncharacterized protein</fullName>
    </submittedName>
</protein>
<dbReference type="EMBL" id="CP089983">
    <property type="protein sequence ID" value="WXB04978.1"/>
    <property type="molecule type" value="Genomic_DNA"/>
</dbReference>
<dbReference type="Proteomes" id="UP001374803">
    <property type="component" value="Chromosome"/>
</dbReference>
<feature type="signal peptide" evidence="1">
    <location>
        <begin position="1"/>
        <end position="19"/>
    </location>
</feature>
<organism evidence="2 3">
    <name type="scientific">Pendulispora rubella</name>
    <dbReference type="NCBI Taxonomy" id="2741070"/>
    <lineage>
        <taxon>Bacteria</taxon>
        <taxon>Pseudomonadati</taxon>
        <taxon>Myxococcota</taxon>
        <taxon>Myxococcia</taxon>
        <taxon>Myxococcales</taxon>
        <taxon>Sorangiineae</taxon>
        <taxon>Pendulisporaceae</taxon>
        <taxon>Pendulispora</taxon>
    </lineage>
</organism>
<evidence type="ECO:0000256" key="1">
    <source>
        <dbReference type="SAM" id="SignalP"/>
    </source>
</evidence>